<protein>
    <submittedName>
        <fullName evidence="1">Uncharacterized protein</fullName>
    </submittedName>
</protein>
<accession>A0ABT0CAZ8</accession>
<comment type="caution">
    <text evidence="1">The sequence shown here is derived from an EMBL/GenBank/DDBJ whole genome shotgun (WGS) entry which is preliminary data.</text>
</comment>
<sequence>MSKSKPVQPRQVVGVGTVGGIPGQATYTLYDPSSSRVQFRWVDYPKGGVHTGQGFASSS</sequence>
<name>A0ABT0CAZ8_THEVL</name>
<reference evidence="1" key="1">
    <citation type="submission" date="2021-02" db="EMBL/GenBank/DDBJ databases">
        <title>The CRISPR/cas machinery reduction and long-range gene transfer in the hot spring cyanobacterium Synechococcus.</title>
        <authorList>
            <person name="Dvorak P."/>
            <person name="Jahodarova E."/>
            <person name="Hasler P."/>
            <person name="Poulickova A."/>
        </authorList>
    </citation>
    <scope>NUCLEOTIDE SEQUENCE</scope>
    <source>
        <strain evidence="1">Rupite</strain>
    </source>
</reference>
<dbReference type="RefSeq" id="WP_244350227.1">
    <property type="nucleotide sequence ID" value="NZ_JAFIRA010000018.1"/>
</dbReference>
<proteinExistence type="predicted"/>
<dbReference type="EMBL" id="JAFIRA010000018">
    <property type="protein sequence ID" value="MCJ2542945.1"/>
    <property type="molecule type" value="Genomic_DNA"/>
</dbReference>
<evidence type="ECO:0000313" key="2">
    <source>
        <dbReference type="Proteomes" id="UP000830835"/>
    </source>
</evidence>
<gene>
    <name evidence="1" type="ORF">JX360_08505</name>
</gene>
<dbReference type="Proteomes" id="UP000830835">
    <property type="component" value="Unassembled WGS sequence"/>
</dbReference>
<organism evidence="1 2">
    <name type="scientific">Thermostichus vulcanus str. 'Rupite'</name>
    <dbReference type="NCBI Taxonomy" id="2813851"/>
    <lineage>
        <taxon>Bacteria</taxon>
        <taxon>Bacillati</taxon>
        <taxon>Cyanobacteriota</taxon>
        <taxon>Cyanophyceae</taxon>
        <taxon>Thermostichales</taxon>
        <taxon>Thermostichaceae</taxon>
        <taxon>Thermostichus</taxon>
    </lineage>
</organism>
<evidence type="ECO:0000313" key="1">
    <source>
        <dbReference type="EMBL" id="MCJ2542945.1"/>
    </source>
</evidence>
<keyword evidence="2" id="KW-1185">Reference proteome</keyword>